<dbReference type="EMBL" id="LAZR01001737">
    <property type="protein sequence ID" value="KKN39897.1"/>
    <property type="molecule type" value="Genomic_DNA"/>
</dbReference>
<sequence>MAGDIETPTKTLRRKLEEMRAQGVVRILEKDLRRKAHEEKWPGFRFSNVTLTSYSPQFEDALLNLKRGGVVWTHPVPGQGTWVILVSLEELARCYRNT</sequence>
<proteinExistence type="predicted"/>
<dbReference type="AlphaFoldDB" id="A0A0F9QSF1"/>
<accession>A0A0F9QSF1</accession>
<evidence type="ECO:0000313" key="1">
    <source>
        <dbReference type="EMBL" id="KKN39897.1"/>
    </source>
</evidence>
<organism evidence="1">
    <name type="scientific">marine sediment metagenome</name>
    <dbReference type="NCBI Taxonomy" id="412755"/>
    <lineage>
        <taxon>unclassified sequences</taxon>
        <taxon>metagenomes</taxon>
        <taxon>ecological metagenomes</taxon>
    </lineage>
</organism>
<comment type="caution">
    <text evidence="1">The sequence shown here is derived from an EMBL/GenBank/DDBJ whole genome shotgun (WGS) entry which is preliminary data.</text>
</comment>
<name>A0A0F9QSF1_9ZZZZ</name>
<protein>
    <submittedName>
        <fullName evidence="1">Uncharacterized protein</fullName>
    </submittedName>
</protein>
<reference evidence="1" key="1">
    <citation type="journal article" date="2015" name="Nature">
        <title>Complex archaea that bridge the gap between prokaryotes and eukaryotes.</title>
        <authorList>
            <person name="Spang A."/>
            <person name="Saw J.H."/>
            <person name="Jorgensen S.L."/>
            <person name="Zaremba-Niedzwiedzka K."/>
            <person name="Martijn J."/>
            <person name="Lind A.E."/>
            <person name="van Eijk R."/>
            <person name="Schleper C."/>
            <person name="Guy L."/>
            <person name="Ettema T.J."/>
        </authorList>
    </citation>
    <scope>NUCLEOTIDE SEQUENCE</scope>
</reference>
<gene>
    <name evidence="1" type="ORF">LCGC14_0738670</name>
</gene>